<evidence type="ECO:0000259" key="28">
    <source>
        <dbReference type="PROSITE" id="PS51190"/>
    </source>
</evidence>
<evidence type="ECO:0000256" key="21">
    <source>
        <dbReference type="ARBA" id="ARBA00047899"/>
    </source>
</evidence>
<dbReference type="EC" id="2.7.11.1" evidence="23"/>
<evidence type="ECO:0000256" key="5">
    <source>
        <dbReference type="ARBA" id="ARBA00010769"/>
    </source>
</evidence>
<keyword evidence="15" id="KW-0238">DNA-binding</keyword>
<evidence type="ECO:0000256" key="19">
    <source>
        <dbReference type="ARBA" id="ARBA00023306"/>
    </source>
</evidence>
<keyword evidence="12 23" id="KW-0418">Kinase</keyword>
<feature type="region of interest" description="Disordered" evidence="25">
    <location>
        <begin position="2551"/>
        <end position="2574"/>
    </location>
</feature>
<accession>A0AAN8J6F6</accession>
<dbReference type="CDD" id="cd05171">
    <property type="entry name" value="PIKKc_ATM"/>
    <property type="match status" value="1"/>
</dbReference>
<keyword evidence="17" id="KW-0206">Cytoskeleton</keyword>
<evidence type="ECO:0000256" key="13">
    <source>
        <dbReference type="ARBA" id="ARBA00022840"/>
    </source>
</evidence>
<evidence type="ECO:0000256" key="18">
    <source>
        <dbReference type="ARBA" id="ARBA00023242"/>
    </source>
</evidence>
<dbReference type="InterPro" id="IPR014009">
    <property type="entry name" value="PIK_FAT"/>
</dbReference>
<dbReference type="InterPro" id="IPR044107">
    <property type="entry name" value="PIKKc_ATM"/>
</dbReference>
<comment type="similarity">
    <text evidence="5 23">Belongs to the PI3/PI4-kinase family. ATM subfamily.</text>
</comment>
<dbReference type="SUPFAM" id="SSF56112">
    <property type="entry name" value="Protein kinase-like (PK-like)"/>
    <property type="match status" value="1"/>
</dbReference>
<dbReference type="SUPFAM" id="SSF48371">
    <property type="entry name" value="ARM repeat"/>
    <property type="match status" value="1"/>
</dbReference>
<evidence type="ECO:0000256" key="12">
    <source>
        <dbReference type="ARBA" id="ARBA00022777"/>
    </source>
</evidence>
<dbReference type="GO" id="GO:0032210">
    <property type="term" value="P:regulation of telomere maintenance via telomerase"/>
    <property type="evidence" value="ECO:0007669"/>
    <property type="project" value="UniProtKB-ARBA"/>
</dbReference>
<protein>
    <recommendedName>
        <fullName evidence="23">non-specific serine/threonine protein kinase</fullName>
        <ecNumber evidence="23">2.7.11.1</ecNumber>
    </recommendedName>
</protein>
<evidence type="ECO:0000256" key="11">
    <source>
        <dbReference type="ARBA" id="ARBA00022763"/>
    </source>
</evidence>
<dbReference type="InterPro" id="IPR011009">
    <property type="entry name" value="Kinase-like_dom_sf"/>
</dbReference>
<dbReference type="Pfam" id="PF00454">
    <property type="entry name" value="PI3_PI4_kinase"/>
    <property type="match status" value="1"/>
</dbReference>
<feature type="coiled-coil region" evidence="24">
    <location>
        <begin position="2388"/>
        <end position="2436"/>
    </location>
</feature>
<dbReference type="GO" id="GO:0006281">
    <property type="term" value="P:DNA repair"/>
    <property type="evidence" value="ECO:0007669"/>
    <property type="project" value="InterPro"/>
</dbReference>
<keyword evidence="8" id="KW-0597">Phosphoprotein</keyword>
<dbReference type="InterPro" id="IPR000403">
    <property type="entry name" value="PI3/4_kinase_cat_dom"/>
</dbReference>
<dbReference type="GO" id="GO:0005777">
    <property type="term" value="C:peroxisome"/>
    <property type="evidence" value="ECO:0007669"/>
    <property type="project" value="UniProtKB-SubCell"/>
</dbReference>
<feature type="coiled-coil region" evidence="24">
    <location>
        <begin position="2289"/>
        <end position="2316"/>
    </location>
</feature>
<keyword evidence="7 23" id="KW-0723">Serine/threonine-protein kinase</keyword>
<dbReference type="GO" id="GO:0031410">
    <property type="term" value="C:cytoplasmic vesicle"/>
    <property type="evidence" value="ECO:0007669"/>
    <property type="project" value="UniProtKB-SubCell"/>
</dbReference>
<keyword evidence="19" id="KW-0131">Cell cycle</keyword>
<evidence type="ECO:0000256" key="2">
    <source>
        <dbReference type="ARBA" id="ARBA00004275"/>
    </source>
</evidence>
<evidence type="ECO:0000256" key="23">
    <source>
        <dbReference type="RuleBase" id="RU365027"/>
    </source>
</evidence>
<dbReference type="PANTHER" id="PTHR37079">
    <property type="entry name" value="SERINE/THREONINE-PROTEIN KINASE ATM"/>
    <property type="match status" value="1"/>
</dbReference>
<evidence type="ECO:0000256" key="6">
    <source>
        <dbReference type="ARBA" id="ARBA00022490"/>
    </source>
</evidence>
<dbReference type="GO" id="GO:0043068">
    <property type="term" value="P:positive regulation of programmed cell death"/>
    <property type="evidence" value="ECO:0007669"/>
    <property type="project" value="UniProtKB-ARBA"/>
</dbReference>
<evidence type="ECO:0000256" key="3">
    <source>
        <dbReference type="ARBA" id="ARBA00004300"/>
    </source>
</evidence>
<keyword evidence="20" id="KW-0968">Cytoplasmic vesicle</keyword>
<dbReference type="FunFam" id="3.30.1010.10:FF:000015">
    <property type="entry name" value="Serine-protein kinase ATM"/>
    <property type="match status" value="1"/>
</dbReference>
<dbReference type="InterPro" id="IPR036940">
    <property type="entry name" value="PI3/4_kinase_cat_sf"/>
</dbReference>
<evidence type="ECO:0000313" key="30">
    <source>
        <dbReference type="Proteomes" id="UP001347796"/>
    </source>
</evidence>
<name>A0AAN8J6F6_PATCE</name>
<evidence type="ECO:0000256" key="4">
    <source>
        <dbReference type="ARBA" id="ARBA00004541"/>
    </source>
</evidence>
<feature type="domain" description="PI3K/PI4K catalytic" evidence="26">
    <location>
        <begin position="2663"/>
        <end position="2982"/>
    </location>
</feature>
<sequence length="3040" mass="348390">MDYLSDVHSCCRALDSDKVTERKRNAEKLQNLLNKSSVIQTLDKNSDDRHSKSSGRLLTWDCIFKAVILYVRIESSNLKKAKEKISAISHQNREKKKQEIGGLVKFVVRLADKRGPRLRSSSLLSTILEVLRDDFMCSAYGLDFSNILLKNILPVRKYWTELKSDNWHELLIQYCKLFVDEDCTLDRVVQSCLIFLLLSGASKQCDLHPQKIIRFFTEVFKNIRKEKASRVLEYILSSLNIFITTIAPYSRRQVCKLGENIFINILYLWNNRPSSKMKDEIVAFLRSQLQIHHPGGAKTVHDGAFALDWDQWMSHLRKLYEVLYNDLKEMGGRHRFSSSKEAALKPEYADLAANVCHQIFDQTTHNIDVTQLPSTNDESGLPAKKRRLESGWSALRDIIYKLSNTMQIIPWLQLLSRLVEKYPGCIPEDELQPLLSCLTQIMEDGKKNEILKHLIICIKKFVDGYPLLGYIHTSILNDCRKYWQKIWASTLRNVSSHRAELEGLHTPGFQLLTALIQQKLVTPEKYVWNLFLPSISSPTTASVNFLSVYLSSFDLPENYKPSILGSGELNNTVGHPLRLHLLDWLLPKRETSEICDKKRYVCDSNNLSCVLIGLILRNPEIINQVKHQSSRDSHLINLEKIYLQSSLDCQLEFEKSSTCDNCETSINRTCHMSDLLVILSETFEQEVSYYDDVAEFQLIDLESLSTLCSVLSKCLYHLLKLDILSSDSCHTSSIYTSLHKLMKKLSTWFCEFVSKEGINKLMGVVKNLQEMFFILYKDQPSFVIMEINRALTPSRLIDQLVEITLDKLPRTNSTNKLPEIRRSRQSTSKIRPIDDFEDLGFDDFPSVSLSNKTNDNDEDMMDIDMDTEIPDSQDSDDIKEQSEVCLSLLAADSLTESQSLRLEVIRLLCLWCSHDTSMAPSTILLKSDVTINIIKEKLFKLLDEDLFDSHRAIDLQILRCLMYGLTKETHKVTDGDLENLADGVREVAKNQRRDQEICQLCLNMINILIPYCIDSNDMTSKIKLDSRNVLLCLLTAFWKMSNESQYTSAVRLKLVCCMETCVKYDPKSEWSMMKSKGNNNETEEILVSEELIKCLNDYSHEVRLFVSSAIQRLFWCDMTDIKEPEDDKIFGTIYQICHDLLDIPDKVSTDRKHDEILNRTCSLLLTLATIAVSSQLCEKKAVFAFCQMIREKNLDKKLVHKILCKIAIKLGYKNVTCFLISHLPFIINQWLTLLYPIAEFPYQLLGISDIKDFYRTYKHILIPELFMKKDIESIKTICSDIEDDMKVVILDCVPRIVVHILPLFAVSSNKELQSDTHVRRRLALATTSYNTLCQIITKEEFNKAIVDNLHSIVVNILMCLHDDEQANVRPEPNPPCYNRYIILSTLDYLTTSFSGSPSLVTVLIKTQDAIQRILLELSLALSHEHRLHEKQRILEMYQLFIKLLLQVFHQQLGGSWVYVLRDVLFRLVYTLIDIQNNRNIKRGHEVDVILEMCLSLLYDVCKVAVEHCPQELCKYLRLITSHVITCVKYGGAICDMAKSILQLVVLDNTNVMKPGILRLDSFPSADYFKPFEKKRNQLKNVKEETVTLQKELEFFLEVCEEDSNGPCSYKQLLLHLYKQLTSIDPSYLILQLKNNITDSEVSILHSLVRRLLVLLQSGNVEEKMEAAKCLGVIGPVDLSVLALSQQPARRGLREALTVYDFDPDREKYCRIFHQLDQYLCDPSIDIVKCAGEVLKNMLATKTGINFSTEYKDRMSDKDYLFHYLQPFRTKKKFTITVSPPISVDKFVAVIDKEDLWIPSSTDHDIWITNLTCDLLKSESIHDDLLYLLHPLCSLKPDLCDLVLPYIIYDILLNGSTNHRDVLSCRINSFFKAHCKPQGKVPCISKDMKSVQTMLDVIQYLRQQERPKQGHAVKTPWDNNFWLDVNYLYIAKAAHFCSAHFSSLLYAEIWFDVCKEESHGGQSTNGSQSQGEINSQEINFSMVTSSKVNEDVDLQDLMLETYRSIGDPDGIYGCGAGSLADSTSRIKTYIHENRWDKAVVTYNIDMALPNSTTQYGFYQSVKEFGASSLLNTCLQGMVSKGLNVPYDIEELQYEAAWKTGQWNLHAPVRLENGIGFHQGLYCGVEALKHDQLLLMEKAITSARCEIVNTVELYGECCNSIYPLLSKLHCLQQLDQLYTLLTTNTRDYKELIDSWNNSDIPVNDFSSIEPILILRSTSLKVLYNKDDNNPVLQNGLIQTLLHLSKQARVAGKFQVSEQAIYDLRHIHHDDIGSQLLTDMEEAKLYWARSENDIGKNLIKKLISNAEKLQNENNTAVKLLPMALGTYGNWLSETRSENPTVIMENFLERTVELLSETTDDESTCLEAFLSLARFADNQYQNIVNYMKSSTYEAKQALLKKAKEDAEQYKTVATDKDRYLRILEKQSEMDERELSTMKEDRSKFLLKALEFYLRCLRCGDKYDLRIFRVIALWFDDCNSAAVNDLLMNNIESIKSYKFLPLMYQLAARMGSSNKGLSTFQQVLNKILERTAIDHPHHALSIILALAFANKDTELSQQGRSNKRTSKGGKSASKEEDRVESAKNMISRLKHDDKICNILGDMEKLFEAYIQLANTSAEQHRKESRAINLSGGLSITHMKDLTNVAFPTVETRIEASCNYDNIVYIKGFEKSFKLAGGINLPKIITCIGSDGIPRRQLVKGRDDLRQDAVMQQVFGMVNNLLRKNTETRKRKLHIRQYKVIPLSQRSGILEWCEGTQPLGDYLVGNSSVKGAHSKYRPQDLAPLDARRVLQNVHNSSDVRKKYRVFKEVCQKFKPVFRHFFMEKFSQPSVWFERRLAYTRSVATNSIVGYILGLGDRHVQNILVDCNTAELVHIDLGIAFEQGKILPTPETVSFRLTRDIVDGMGPTGVEGVFRRCCEKTMEVMHDNQESLMTIVQVLLYDPLYAWTLSPQKAHALQLRQNQDAEDLNVTANNIGDITSNSDDRSDASQEQVNKLAERVLLRLQQKLQGIEDSVQLSVLGQVNLLIEEARDPKKLCRLFPGWQPHL</sequence>
<evidence type="ECO:0000256" key="9">
    <source>
        <dbReference type="ARBA" id="ARBA00022679"/>
    </source>
</evidence>
<dbReference type="InterPro" id="IPR003152">
    <property type="entry name" value="FATC_dom"/>
</dbReference>
<dbReference type="Gene3D" id="1.10.1070.11">
    <property type="entry name" value="Phosphatidylinositol 3-/4-kinase, catalytic domain"/>
    <property type="match status" value="1"/>
</dbReference>
<evidence type="ECO:0000259" key="26">
    <source>
        <dbReference type="PROSITE" id="PS50290"/>
    </source>
</evidence>
<evidence type="ECO:0000256" key="25">
    <source>
        <dbReference type="SAM" id="MobiDB-lite"/>
    </source>
</evidence>
<comment type="catalytic activity">
    <reaction evidence="21 23">
        <text>L-threonyl-[protein] + ATP = O-phospho-L-threonyl-[protein] + ADP + H(+)</text>
        <dbReference type="Rhea" id="RHEA:46608"/>
        <dbReference type="Rhea" id="RHEA-COMP:11060"/>
        <dbReference type="Rhea" id="RHEA-COMP:11605"/>
        <dbReference type="ChEBI" id="CHEBI:15378"/>
        <dbReference type="ChEBI" id="CHEBI:30013"/>
        <dbReference type="ChEBI" id="CHEBI:30616"/>
        <dbReference type="ChEBI" id="CHEBI:61977"/>
        <dbReference type="ChEBI" id="CHEBI:456216"/>
        <dbReference type="EC" id="2.7.11.1"/>
    </reaction>
</comment>
<dbReference type="Pfam" id="PF02260">
    <property type="entry name" value="FATC"/>
    <property type="match status" value="1"/>
</dbReference>
<dbReference type="GO" id="GO:0005654">
    <property type="term" value="C:nucleoplasm"/>
    <property type="evidence" value="ECO:0007669"/>
    <property type="project" value="UniProtKB-ARBA"/>
</dbReference>
<dbReference type="GO" id="GO:0003677">
    <property type="term" value="F:DNA binding"/>
    <property type="evidence" value="ECO:0007669"/>
    <property type="project" value="UniProtKB-KW"/>
</dbReference>
<keyword evidence="9 23" id="KW-0808">Transferase</keyword>
<dbReference type="Pfam" id="PF02259">
    <property type="entry name" value="FAT"/>
    <property type="match status" value="1"/>
</dbReference>
<keyword evidence="10 23" id="KW-0547">Nucleotide-binding</keyword>
<dbReference type="PANTHER" id="PTHR37079:SF4">
    <property type="entry name" value="SERINE_THREONINE-PROTEIN KINASE ATM"/>
    <property type="match status" value="1"/>
</dbReference>
<evidence type="ECO:0000259" key="27">
    <source>
        <dbReference type="PROSITE" id="PS51189"/>
    </source>
</evidence>
<dbReference type="PROSITE" id="PS00916">
    <property type="entry name" value="PI3_4_KINASE_2"/>
    <property type="match status" value="1"/>
</dbReference>
<keyword evidence="14" id="KW-0007">Acetylation</keyword>
<dbReference type="PROSITE" id="PS50290">
    <property type="entry name" value="PI3_4_KINASE_3"/>
    <property type="match status" value="1"/>
</dbReference>
<dbReference type="SMART" id="SM01342">
    <property type="entry name" value="TAN"/>
    <property type="match status" value="1"/>
</dbReference>
<evidence type="ECO:0000256" key="20">
    <source>
        <dbReference type="ARBA" id="ARBA00023329"/>
    </source>
</evidence>
<dbReference type="InterPro" id="IPR038980">
    <property type="entry name" value="ATM_plant"/>
</dbReference>
<dbReference type="Gene3D" id="3.30.1010.10">
    <property type="entry name" value="Phosphatidylinositol 3-kinase Catalytic Subunit, Chain A, domain 4"/>
    <property type="match status" value="1"/>
</dbReference>
<dbReference type="GO" id="GO:0010557">
    <property type="term" value="P:positive regulation of macromolecule biosynthetic process"/>
    <property type="evidence" value="ECO:0007669"/>
    <property type="project" value="UniProtKB-ARBA"/>
</dbReference>
<keyword evidence="18 23" id="KW-0539">Nucleus</keyword>
<dbReference type="GO" id="GO:0000077">
    <property type="term" value="P:DNA damage checkpoint signaling"/>
    <property type="evidence" value="ECO:0007669"/>
    <property type="project" value="UniProtKB-ARBA"/>
</dbReference>
<dbReference type="GO" id="GO:1901701">
    <property type="term" value="P:cellular response to oxygen-containing compound"/>
    <property type="evidence" value="ECO:0007669"/>
    <property type="project" value="UniProtKB-ARBA"/>
</dbReference>
<dbReference type="PROSITE" id="PS51190">
    <property type="entry name" value="FATC"/>
    <property type="match status" value="1"/>
</dbReference>
<gene>
    <name evidence="29" type="ORF">SNE40_019079</name>
</gene>
<comment type="catalytic activity">
    <reaction evidence="22">
        <text>L-seryl-[protein] + ATP = O-phospho-L-seryl-[protein] + ADP + H(+)</text>
        <dbReference type="Rhea" id="RHEA:17989"/>
        <dbReference type="Rhea" id="RHEA-COMP:9863"/>
        <dbReference type="Rhea" id="RHEA-COMP:11604"/>
        <dbReference type="ChEBI" id="CHEBI:15378"/>
        <dbReference type="ChEBI" id="CHEBI:29999"/>
        <dbReference type="ChEBI" id="CHEBI:30616"/>
        <dbReference type="ChEBI" id="CHEBI:83421"/>
        <dbReference type="ChEBI" id="CHEBI:456216"/>
        <dbReference type="EC" id="2.7.11.1"/>
    </reaction>
    <physiologicalReaction direction="left-to-right" evidence="22">
        <dbReference type="Rhea" id="RHEA:17990"/>
    </physiologicalReaction>
</comment>
<proteinExistence type="inferred from homology"/>
<organism evidence="29 30">
    <name type="scientific">Patella caerulea</name>
    <name type="common">Rayed Mediterranean limpet</name>
    <dbReference type="NCBI Taxonomy" id="87958"/>
    <lineage>
        <taxon>Eukaryota</taxon>
        <taxon>Metazoa</taxon>
        <taxon>Spiralia</taxon>
        <taxon>Lophotrochozoa</taxon>
        <taxon>Mollusca</taxon>
        <taxon>Gastropoda</taxon>
        <taxon>Patellogastropoda</taxon>
        <taxon>Patelloidea</taxon>
        <taxon>Patellidae</taxon>
        <taxon>Patella</taxon>
    </lineage>
</organism>
<comment type="subcellular location">
    <subcellularLocation>
        <location evidence="3">Cytoplasm</location>
        <location evidence="3">Cytoskeleton</location>
        <location evidence="3">Microtubule organizing center</location>
        <location evidence="3">Centrosome</location>
    </subcellularLocation>
    <subcellularLocation>
        <location evidence="4">Cytoplasmic vesicle</location>
    </subcellularLocation>
    <subcellularLocation>
        <location evidence="1 23">Nucleus</location>
    </subcellularLocation>
    <subcellularLocation>
        <location evidence="2">Peroxisome</location>
    </subcellularLocation>
</comment>
<keyword evidence="30" id="KW-1185">Reference proteome</keyword>
<dbReference type="GO" id="GO:0010468">
    <property type="term" value="P:regulation of gene expression"/>
    <property type="evidence" value="ECO:0007669"/>
    <property type="project" value="UniProtKB-ARBA"/>
</dbReference>
<evidence type="ECO:0000256" key="22">
    <source>
        <dbReference type="ARBA" id="ARBA00048977"/>
    </source>
</evidence>
<dbReference type="GO" id="GO:0010212">
    <property type="term" value="P:response to ionizing radiation"/>
    <property type="evidence" value="ECO:0007669"/>
    <property type="project" value="UniProtKB-ARBA"/>
</dbReference>
<dbReference type="GO" id="GO:0004674">
    <property type="term" value="F:protein serine/threonine kinase activity"/>
    <property type="evidence" value="ECO:0007669"/>
    <property type="project" value="UniProtKB-KW"/>
</dbReference>
<dbReference type="GO" id="GO:0005524">
    <property type="term" value="F:ATP binding"/>
    <property type="evidence" value="ECO:0007669"/>
    <property type="project" value="UniProtKB-KW"/>
</dbReference>
<evidence type="ECO:0000256" key="17">
    <source>
        <dbReference type="ARBA" id="ARBA00023212"/>
    </source>
</evidence>
<dbReference type="GO" id="GO:1904358">
    <property type="term" value="P:positive regulation of telomere maintenance via telomere lengthening"/>
    <property type="evidence" value="ECO:0007669"/>
    <property type="project" value="UniProtKB-ARBA"/>
</dbReference>
<dbReference type="InterPro" id="IPR016024">
    <property type="entry name" value="ARM-type_fold"/>
</dbReference>
<keyword evidence="11 23" id="KW-0227">DNA damage</keyword>
<dbReference type="GO" id="GO:1904262">
    <property type="term" value="P:negative regulation of TORC1 signaling"/>
    <property type="evidence" value="ECO:0007669"/>
    <property type="project" value="UniProtKB-ARBA"/>
</dbReference>
<dbReference type="PROSITE" id="PS51189">
    <property type="entry name" value="FAT"/>
    <property type="match status" value="1"/>
</dbReference>
<evidence type="ECO:0000256" key="24">
    <source>
        <dbReference type="SAM" id="Coils"/>
    </source>
</evidence>
<dbReference type="SMART" id="SM01343">
    <property type="entry name" value="FATC"/>
    <property type="match status" value="1"/>
</dbReference>
<evidence type="ECO:0000256" key="10">
    <source>
        <dbReference type="ARBA" id="ARBA00022741"/>
    </source>
</evidence>
<feature type="domain" description="FAT" evidence="27">
    <location>
        <begin position="1928"/>
        <end position="2544"/>
    </location>
</feature>
<evidence type="ECO:0000256" key="8">
    <source>
        <dbReference type="ARBA" id="ARBA00022553"/>
    </source>
</evidence>
<dbReference type="InterPro" id="IPR021668">
    <property type="entry name" value="TAN"/>
</dbReference>
<evidence type="ECO:0000256" key="15">
    <source>
        <dbReference type="ARBA" id="ARBA00023125"/>
    </source>
</evidence>
<evidence type="ECO:0000256" key="7">
    <source>
        <dbReference type="ARBA" id="ARBA00022527"/>
    </source>
</evidence>
<evidence type="ECO:0000313" key="29">
    <source>
        <dbReference type="EMBL" id="KAK6170767.1"/>
    </source>
</evidence>
<dbReference type="InterPro" id="IPR003151">
    <property type="entry name" value="PIK-rel_kinase_FAT"/>
</dbReference>
<dbReference type="Proteomes" id="UP001347796">
    <property type="component" value="Unassembled WGS sequence"/>
</dbReference>
<keyword evidence="6" id="KW-0963">Cytoplasm</keyword>
<feature type="domain" description="FATC" evidence="28">
    <location>
        <begin position="3008"/>
        <end position="3040"/>
    </location>
</feature>
<dbReference type="GO" id="GO:0042981">
    <property type="term" value="P:regulation of apoptotic process"/>
    <property type="evidence" value="ECO:0007669"/>
    <property type="project" value="UniProtKB-ARBA"/>
</dbReference>
<dbReference type="InterPro" id="IPR018936">
    <property type="entry name" value="PI3/4_kinase_CS"/>
</dbReference>
<dbReference type="GO" id="GO:0005813">
    <property type="term" value="C:centrosome"/>
    <property type="evidence" value="ECO:0007669"/>
    <property type="project" value="UniProtKB-SubCell"/>
</dbReference>
<dbReference type="Pfam" id="PF11640">
    <property type="entry name" value="TAN"/>
    <property type="match status" value="1"/>
</dbReference>
<dbReference type="PROSITE" id="PS00915">
    <property type="entry name" value="PI3_4_KINASE_1"/>
    <property type="match status" value="1"/>
</dbReference>
<dbReference type="FunFam" id="1.10.1070.11:FF:000011">
    <property type="entry name" value="Serine-protein kinase ATM"/>
    <property type="match status" value="1"/>
</dbReference>
<keyword evidence="24" id="KW-0175">Coiled coil</keyword>
<evidence type="ECO:0000256" key="16">
    <source>
        <dbReference type="ARBA" id="ARBA00023140"/>
    </source>
</evidence>
<dbReference type="EMBL" id="JAZGQO010000014">
    <property type="protein sequence ID" value="KAK6170767.1"/>
    <property type="molecule type" value="Genomic_DNA"/>
</dbReference>
<comment type="caution">
    <text evidence="29">The sequence shown here is derived from an EMBL/GenBank/DDBJ whole genome shotgun (WGS) entry which is preliminary data.</text>
</comment>
<keyword evidence="16" id="KW-0576">Peroxisome</keyword>
<dbReference type="SMART" id="SM00146">
    <property type="entry name" value="PI3Kc"/>
    <property type="match status" value="1"/>
</dbReference>
<evidence type="ECO:0000256" key="1">
    <source>
        <dbReference type="ARBA" id="ARBA00004123"/>
    </source>
</evidence>
<dbReference type="GO" id="GO:0007127">
    <property type="term" value="P:meiosis I"/>
    <property type="evidence" value="ECO:0007669"/>
    <property type="project" value="UniProtKB-ARBA"/>
</dbReference>
<reference evidence="29 30" key="1">
    <citation type="submission" date="2024-01" db="EMBL/GenBank/DDBJ databases">
        <title>The genome of the rayed Mediterranean limpet Patella caerulea (Linnaeus, 1758).</title>
        <authorList>
            <person name="Anh-Thu Weber A."/>
            <person name="Halstead-Nussloch G."/>
        </authorList>
    </citation>
    <scope>NUCLEOTIDE SEQUENCE [LARGE SCALE GENOMIC DNA]</scope>
    <source>
        <strain evidence="29">AATW-2023a</strain>
        <tissue evidence="29">Whole specimen</tissue>
    </source>
</reference>
<keyword evidence="13 23" id="KW-0067">ATP-binding</keyword>
<evidence type="ECO:0000256" key="14">
    <source>
        <dbReference type="ARBA" id="ARBA00022990"/>
    </source>
</evidence>